<dbReference type="EMBL" id="CM007647">
    <property type="protein sequence ID" value="ONM01107.1"/>
    <property type="molecule type" value="Genomic_DNA"/>
</dbReference>
<protein>
    <submittedName>
        <fullName evidence="2">Uncharacterized protein</fullName>
    </submittedName>
</protein>
<feature type="compositionally biased region" description="Basic and acidic residues" evidence="1">
    <location>
        <begin position="28"/>
        <end position="39"/>
    </location>
</feature>
<organism evidence="2">
    <name type="scientific">Zea mays</name>
    <name type="common">Maize</name>
    <dbReference type="NCBI Taxonomy" id="4577"/>
    <lineage>
        <taxon>Eukaryota</taxon>
        <taxon>Viridiplantae</taxon>
        <taxon>Streptophyta</taxon>
        <taxon>Embryophyta</taxon>
        <taxon>Tracheophyta</taxon>
        <taxon>Spermatophyta</taxon>
        <taxon>Magnoliopsida</taxon>
        <taxon>Liliopsida</taxon>
        <taxon>Poales</taxon>
        <taxon>Poaceae</taxon>
        <taxon>PACMAD clade</taxon>
        <taxon>Panicoideae</taxon>
        <taxon>Andropogonodae</taxon>
        <taxon>Andropogoneae</taxon>
        <taxon>Tripsacinae</taxon>
        <taxon>Zea</taxon>
    </lineage>
</organism>
<reference evidence="2" key="1">
    <citation type="submission" date="2015-12" db="EMBL/GenBank/DDBJ databases">
        <title>Update maize B73 reference genome by single molecule sequencing technologies.</title>
        <authorList>
            <consortium name="Maize Genome Sequencing Project"/>
            <person name="Ware D."/>
        </authorList>
    </citation>
    <scope>NUCLEOTIDE SEQUENCE [LARGE SCALE GENOMIC DNA]</scope>
    <source>
        <tissue evidence="2">Seedling</tissue>
    </source>
</reference>
<gene>
    <name evidence="2" type="ORF">ZEAMMB73_Zm00001d030558</name>
</gene>
<name>A0A1D6KCZ3_MAIZE</name>
<dbReference type="AlphaFoldDB" id="A0A1D6KCZ3"/>
<dbReference type="InParanoid" id="A0A1D6KCZ3"/>
<accession>A0A1D6KCZ3</accession>
<sequence>MSGGSDGLSSPALATAGSRKKQRQQEPYNKRPDSGEKAGPKATGISYLNWP</sequence>
<evidence type="ECO:0000256" key="1">
    <source>
        <dbReference type="SAM" id="MobiDB-lite"/>
    </source>
</evidence>
<proteinExistence type="predicted"/>
<evidence type="ECO:0000313" key="2">
    <source>
        <dbReference type="EMBL" id="ONM01107.1"/>
    </source>
</evidence>
<feature type="region of interest" description="Disordered" evidence="1">
    <location>
        <begin position="1"/>
        <end position="51"/>
    </location>
</feature>